<evidence type="ECO:0000256" key="1">
    <source>
        <dbReference type="ARBA" id="ARBA00022723"/>
    </source>
</evidence>
<evidence type="ECO:0000259" key="3">
    <source>
        <dbReference type="PROSITE" id="PS51747"/>
    </source>
</evidence>
<dbReference type="PANTHER" id="PTHR11079">
    <property type="entry name" value="CYTOSINE DEAMINASE FAMILY MEMBER"/>
    <property type="match status" value="1"/>
</dbReference>
<dbReference type="GO" id="GO:0006152">
    <property type="term" value="P:purine nucleoside catabolic process"/>
    <property type="evidence" value="ECO:0007669"/>
    <property type="project" value="TreeGrafter"/>
</dbReference>
<dbReference type="EMBL" id="ADZX01000003">
    <property type="protein sequence ID" value="EFK97910.1"/>
    <property type="molecule type" value="Genomic_DNA"/>
</dbReference>
<gene>
    <name evidence="4" type="ORF">LDC_0052</name>
</gene>
<dbReference type="SUPFAM" id="SSF53927">
    <property type="entry name" value="Cytidine deaminase-like"/>
    <property type="match status" value="1"/>
</dbReference>
<dbReference type="InterPro" id="IPR016193">
    <property type="entry name" value="Cytidine_deaminase-like"/>
</dbReference>
<sequence length="149" mass="16716">MQIAMCEARKGIIEGQSPFGACIVKNGKVVVSAHNTVWKDTDATRHAEMNAIKKACKKLKTIKLSGCTIYSTTEPCPMCFTAIHWAGMSRIVYGATIEDSAKFGFGELHVSNHALAAHQQNKIQLKERFMRKESIELFKEWKAHKGKKY</sequence>
<dbReference type="GO" id="GO:0047974">
    <property type="term" value="F:guanosine deaminase activity"/>
    <property type="evidence" value="ECO:0007669"/>
    <property type="project" value="TreeGrafter"/>
</dbReference>
<keyword evidence="4" id="KW-0378">Hydrolase</keyword>
<reference evidence="4" key="2">
    <citation type="journal article" date="2011" name="Microb. Ecol.">
        <title>Taxonomic and Functional Metagenomic Profiling of the Microbial Community in the Anoxic Sediment of a Sub-saline Shallow Lake (Laguna de Carrizo, Central Spain).</title>
        <authorList>
            <person name="Ferrer M."/>
            <person name="Guazzaroni M.E."/>
            <person name="Richter M."/>
            <person name="Garcia-Salamanca A."/>
            <person name="Yarza P."/>
            <person name="Suarez-Suarez A."/>
            <person name="Solano J."/>
            <person name="Alcaide M."/>
            <person name="van Dillewijn P."/>
            <person name="Molina-Henares M.A."/>
            <person name="Lopez-Cortes N."/>
            <person name="Al-Ramahi Y."/>
            <person name="Guerrero C."/>
            <person name="Acosta A."/>
            <person name="de Eugenio L.I."/>
            <person name="Martinez V."/>
            <person name="Marques S."/>
            <person name="Rojo F."/>
            <person name="Santero E."/>
            <person name="Genilloud O."/>
            <person name="Perez-Perez J."/>
            <person name="Rossello-Mora R."/>
            <person name="Ramos J.L."/>
        </authorList>
    </citation>
    <scope>NUCLEOTIDE SEQUENCE</scope>
</reference>
<name>D9PEX4_9ZZZZ</name>
<reference evidence="4" key="1">
    <citation type="submission" date="2010-07" db="EMBL/GenBank/DDBJ databases">
        <authorList>
            <consortium name="CONSOLIDER consortium CSD2007-00005"/>
            <person name="Guazzaroni M.-E."/>
            <person name="Richter M."/>
            <person name="Garcia-Salamanca A."/>
            <person name="Yarza P."/>
            <person name="Ferrer M."/>
        </authorList>
    </citation>
    <scope>NUCLEOTIDE SEQUENCE</scope>
</reference>
<proteinExistence type="predicted"/>
<feature type="domain" description="CMP/dCMP-type deaminase" evidence="3">
    <location>
        <begin position="1"/>
        <end position="108"/>
    </location>
</feature>
<dbReference type="CDD" id="cd01285">
    <property type="entry name" value="nucleoside_deaminase"/>
    <property type="match status" value="1"/>
</dbReference>
<evidence type="ECO:0000256" key="2">
    <source>
        <dbReference type="ARBA" id="ARBA00022833"/>
    </source>
</evidence>
<dbReference type="InterPro" id="IPR016192">
    <property type="entry name" value="APOBEC/CMP_deaminase_Zn-bd"/>
</dbReference>
<protein>
    <submittedName>
        <fullName evidence="4">Cytidine and deoxycytidylate deaminase</fullName>
        <ecNumber evidence="4">3.5.4.-</ecNumber>
    </submittedName>
</protein>
<dbReference type="InterPro" id="IPR002125">
    <property type="entry name" value="CMP_dCMP_dom"/>
</dbReference>
<keyword evidence="1" id="KW-0479">Metal-binding</keyword>
<dbReference type="AlphaFoldDB" id="D9PEX4"/>
<dbReference type="Gene3D" id="3.40.140.10">
    <property type="entry name" value="Cytidine Deaminase, domain 2"/>
    <property type="match status" value="1"/>
</dbReference>
<dbReference type="PROSITE" id="PS51747">
    <property type="entry name" value="CYT_DCMP_DEAMINASES_2"/>
    <property type="match status" value="1"/>
</dbReference>
<dbReference type="PROSITE" id="PS00903">
    <property type="entry name" value="CYT_DCMP_DEAMINASES_1"/>
    <property type="match status" value="1"/>
</dbReference>
<comment type="caution">
    <text evidence="4">The sequence shown here is derived from an EMBL/GenBank/DDBJ whole genome shotgun (WGS) entry which is preliminary data.</text>
</comment>
<dbReference type="PANTHER" id="PTHR11079:SF161">
    <property type="entry name" value="CMP_DCMP-TYPE DEAMINASE DOMAIN-CONTAINING PROTEIN"/>
    <property type="match status" value="1"/>
</dbReference>
<keyword evidence="2" id="KW-0862">Zinc</keyword>
<dbReference type="EC" id="3.5.4.-" evidence="4"/>
<accession>D9PEX4</accession>
<dbReference type="GO" id="GO:0008270">
    <property type="term" value="F:zinc ion binding"/>
    <property type="evidence" value="ECO:0007669"/>
    <property type="project" value="InterPro"/>
</dbReference>
<organism evidence="4">
    <name type="scientific">sediment metagenome</name>
    <dbReference type="NCBI Taxonomy" id="749907"/>
    <lineage>
        <taxon>unclassified sequences</taxon>
        <taxon>metagenomes</taxon>
        <taxon>ecological metagenomes</taxon>
    </lineage>
</organism>
<evidence type="ECO:0000313" key="4">
    <source>
        <dbReference type="EMBL" id="EFK97910.1"/>
    </source>
</evidence>
<dbReference type="Pfam" id="PF00383">
    <property type="entry name" value="dCMP_cyt_deam_1"/>
    <property type="match status" value="1"/>
</dbReference>